<dbReference type="CDD" id="cd14516">
    <property type="entry name" value="DSP_fungal_PPS1"/>
    <property type="match status" value="1"/>
</dbReference>
<keyword evidence="8" id="KW-1185">Reference proteome</keyword>
<evidence type="ECO:0000313" key="7">
    <source>
        <dbReference type="EMBL" id="CAK5269633.1"/>
    </source>
</evidence>
<dbReference type="EMBL" id="CAVNYO010000138">
    <property type="protein sequence ID" value="CAK5268096.1"/>
    <property type="molecule type" value="Genomic_DNA"/>
</dbReference>
<evidence type="ECO:0000313" key="8">
    <source>
        <dbReference type="Proteomes" id="UP001295794"/>
    </source>
</evidence>
<feature type="region of interest" description="Disordered" evidence="3">
    <location>
        <begin position="214"/>
        <end position="298"/>
    </location>
</feature>
<keyword evidence="1" id="KW-0378">Hydrolase</keyword>
<dbReference type="PANTHER" id="PTHR47550:SF1">
    <property type="entry name" value="DUAL SPECIFICITY PROTEIN PHOSPHATASE PPS1"/>
    <property type="match status" value="1"/>
</dbReference>
<feature type="domain" description="Tyrosine-protein phosphatase" evidence="4">
    <location>
        <begin position="820"/>
        <end position="988"/>
    </location>
</feature>
<dbReference type="InterPro" id="IPR029021">
    <property type="entry name" value="Prot-tyrosine_phosphatase-like"/>
</dbReference>
<evidence type="ECO:0000259" key="5">
    <source>
        <dbReference type="PROSITE" id="PS50056"/>
    </source>
</evidence>
<dbReference type="SMART" id="SM00195">
    <property type="entry name" value="DSPc"/>
    <property type="match status" value="1"/>
</dbReference>
<comment type="caution">
    <text evidence="7">The sequence shown here is derived from an EMBL/GenBank/DDBJ whole genome shotgun (WGS) entry which is preliminary data.</text>
</comment>
<gene>
    <name evidence="6" type="ORF">MYCIT1_LOCUS11141</name>
    <name evidence="7" type="ORF">MYCIT1_LOCUS13500</name>
</gene>
<feature type="compositionally biased region" description="Low complexity" evidence="3">
    <location>
        <begin position="245"/>
        <end position="282"/>
    </location>
</feature>
<dbReference type="GO" id="GO:0008138">
    <property type="term" value="F:protein tyrosine/serine/threonine phosphatase activity"/>
    <property type="evidence" value="ECO:0007669"/>
    <property type="project" value="InterPro"/>
</dbReference>
<dbReference type="InterPro" id="IPR053239">
    <property type="entry name" value="Dual_spec_PTase"/>
</dbReference>
<feature type="region of interest" description="Disordered" evidence="3">
    <location>
        <begin position="111"/>
        <end position="145"/>
    </location>
</feature>
<feature type="region of interest" description="Disordered" evidence="3">
    <location>
        <begin position="636"/>
        <end position="685"/>
    </location>
</feature>
<name>A0AAD2Q2R1_9AGAR</name>
<keyword evidence="2" id="KW-0904">Protein phosphatase</keyword>
<feature type="compositionally biased region" description="Low complexity" evidence="3">
    <location>
        <begin position="222"/>
        <end position="233"/>
    </location>
</feature>
<proteinExistence type="predicted"/>
<dbReference type="GO" id="GO:0005634">
    <property type="term" value="C:nucleus"/>
    <property type="evidence" value="ECO:0007669"/>
    <property type="project" value="GOC"/>
</dbReference>
<dbReference type="AlphaFoldDB" id="A0AAD2Q2R1"/>
<organism evidence="7 8">
    <name type="scientific">Mycena citricolor</name>
    <dbReference type="NCBI Taxonomy" id="2018698"/>
    <lineage>
        <taxon>Eukaryota</taxon>
        <taxon>Fungi</taxon>
        <taxon>Dikarya</taxon>
        <taxon>Basidiomycota</taxon>
        <taxon>Agaricomycotina</taxon>
        <taxon>Agaricomycetes</taxon>
        <taxon>Agaricomycetidae</taxon>
        <taxon>Agaricales</taxon>
        <taxon>Marasmiineae</taxon>
        <taxon>Mycenaceae</taxon>
        <taxon>Mycena</taxon>
    </lineage>
</organism>
<dbReference type="Pfam" id="PF00782">
    <property type="entry name" value="DSPc"/>
    <property type="match status" value="1"/>
</dbReference>
<dbReference type="PROSITE" id="PS50056">
    <property type="entry name" value="TYR_PHOSPHATASE_2"/>
    <property type="match status" value="1"/>
</dbReference>
<feature type="compositionally biased region" description="Acidic residues" evidence="3">
    <location>
        <begin position="126"/>
        <end position="145"/>
    </location>
</feature>
<dbReference type="InterPro" id="IPR020422">
    <property type="entry name" value="TYR_PHOSPHATASE_DUAL_dom"/>
</dbReference>
<dbReference type="PROSITE" id="PS00383">
    <property type="entry name" value="TYR_PHOSPHATASE_1"/>
    <property type="match status" value="1"/>
</dbReference>
<dbReference type="InterPro" id="IPR000387">
    <property type="entry name" value="Tyr_Pase_dom"/>
</dbReference>
<protein>
    <submittedName>
        <fullName evidence="7">Uncharacterized protein</fullName>
    </submittedName>
</protein>
<evidence type="ECO:0000259" key="4">
    <source>
        <dbReference type="PROSITE" id="PS50054"/>
    </source>
</evidence>
<evidence type="ECO:0000313" key="6">
    <source>
        <dbReference type="EMBL" id="CAK5268096.1"/>
    </source>
</evidence>
<dbReference type="InterPro" id="IPR016130">
    <property type="entry name" value="Tyr_Pase_AS"/>
</dbReference>
<evidence type="ECO:0000256" key="1">
    <source>
        <dbReference type="ARBA" id="ARBA00022801"/>
    </source>
</evidence>
<evidence type="ECO:0000256" key="2">
    <source>
        <dbReference type="ARBA" id="ARBA00022912"/>
    </source>
</evidence>
<feature type="region of interest" description="Disordered" evidence="3">
    <location>
        <begin position="861"/>
        <end position="880"/>
    </location>
</feature>
<accession>A0AAD2Q2R1</accession>
<dbReference type="EMBL" id="CAVNYO010000149">
    <property type="protein sequence ID" value="CAK5269633.1"/>
    <property type="molecule type" value="Genomic_DNA"/>
</dbReference>
<dbReference type="PROSITE" id="PS50054">
    <property type="entry name" value="TYR_PHOSPHATASE_DUAL"/>
    <property type="match status" value="1"/>
</dbReference>
<evidence type="ECO:0000256" key="3">
    <source>
        <dbReference type="SAM" id="MobiDB-lite"/>
    </source>
</evidence>
<feature type="compositionally biased region" description="Low complexity" evidence="3">
    <location>
        <begin position="666"/>
        <end position="685"/>
    </location>
</feature>
<dbReference type="InterPro" id="IPR047949">
    <property type="entry name" value="PPS1_DSP"/>
</dbReference>
<dbReference type="GO" id="GO:0033260">
    <property type="term" value="P:nuclear DNA replication"/>
    <property type="evidence" value="ECO:0007669"/>
    <property type="project" value="InterPro"/>
</dbReference>
<sequence>MDDNSTDTPTPAPPAAVVASKSTPLNVHAPVSNSSEHQLNLLTPTQFAKLHTTHLLSHPPDTLLFPFLHGLEGCNEAQNGFFRATAGKGAPRYRGLVWVCVDDDSAEEDMVVRGGSQSELRGGPDAWDDEMDEDDDDDDEFTDDEDDEVLMDVDRTMHGASAGGILIAPGLVSSESESESDPNAGKHMHPVHSRAAVHLDATLQRDLQAALDSEMEMAPHESSISGASFFGSSPTSTSASDILTPPSSESSSSASSSYEAAEELPAAPSETPAQPQDQATAPTPAPAPASVTNEGPPLLTCSFRPSELLRRVPGLQDARDDNRSWEFQPARVPDGISLRNFGIQVPIYATLSDIVLYSASGLASPRIRTVAQRFTAAIDRKRRERAGRCADGESPLEYIVYVLDADIAALRAAVPELMMRVFPTGVPLHPQHQPHHDPVTYRHPNHIPVAIPLAHTGGSKADWTPNTVDFGQRERDEMRELTRASEVLSMAPEATPEDGDGGWRAEVGQIFLGNSGDVPIPAPQSFEPTDPFDCTNNDPQLGMGWDICVECHEMGAWPSLAHIRAAEDHIGLLDGLWAERCLAQEASTLSVRPPPNANAVIHLSFPSAPTNSAGTVSAMLPFVAFLERCIRPIVEGKDKDEGTGKGRRWSAFPGSPFPNAGTRSRSMTSPEPSLPSSSSPLSMSPQKTRPLKILVYSADGYTESSPLALTLLMSARRISLPEAYLELQVEKGRSFFVYPAELGVLRRIEGRLGLSGSTISMGGRRGSVSVGGLMHAGDDKVSPASVTTGRPRAKTSPWLPLSFGGDHQSWFNDPRFDGSFPSRVLPFLYLGNLNHASNAYMLHALGITHVVSVGECALVPPPQSTNHSPSSHNHHHHSSLWHEEREGRINVLDITGICDDGIDTLEPQLGPITAYIERARLEGGKVLVHCRVGVSRSATVVIAYVMKHLGLPLADAYLVVRSRRLSVLIQPNMRLLFNLVGWEVGLAKERAMAGGDEEEYHARLRKELARSVTWPVLAREVHALNDKYLR</sequence>
<feature type="domain" description="Tyrosine specific protein phosphatases" evidence="5">
    <location>
        <begin position="906"/>
        <end position="975"/>
    </location>
</feature>
<dbReference type="PANTHER" id="PTHR47550">
    <property type="entry name" value="DUAL SPECIFICITY PROTEIN PHOSPHATASE PPS1"/>
    <property type="match status" value="1"/>
</dbReference>
<reference evidence="7" key="1">
    <citation type="submission" date="2023-11" db="EMBL/GenBank/DDBJ databases">
        <authorList>
            <person name="De Vega J J."/>
            <person name="De Vega J J."/>
        </authorList>
    </citation>
    <scope>NUCLEOTIDE SEQUENCE</scope>
</reference>
<dbReference type="SUPFAM" id="SSF52799">
    <property type="entry name" value="(Phosphotyrosine protein) phosphatases II"/>
    <property type="match status" value="1"/>
</dbReference>
<dbReference type="Gene3D" id="3.90.190.10">
    <property type="entry name" value="Protein tyrosine phosphatase superfamily"/>
    <property type="match status" value="1"/>
</dbReference>
<dbReference type="Proteomes" id="UP001295794">
    <property type="component" value="Unassembled WGS sequence"/>
</dbReference>
<dbReference type="InterPro" id="IPR000340">
    <property type="entry name" value="Dual-sp_phosphatase_cat-dom"/>
</dbReference>